<dbReference type="InterPro" id="IPR011009">
    <property type="entry name" value="Kinase-like_dom_sf"/>
</dbReference>
<dbReference type="InterPro" id="IPR011989">
    <property type="entry name" value="ARM-like"/>
</dbReference>
<dbReference type="PANTHER" id="PTHR12984">
    <property type="entry name" value="SCY1-RELATED S/T PROTEIN KINASE-LIKE"/>
    <property type="match status" value="1"/>
</dbReference>
<keyword evidence="3" id="KW-0808">Transferase</keyword>
<dbReference type="Gene3D" id="1.25.10.10">
    <property type="entry name" value="Leucine-rich Repeat Variant"/>
    <property type="match status" value="1"/>
</dbReference>
<keyword evidence="1" id="KW-0175">Coiled coil</keyword>
<dbReference type="InterPro" id="IPR000719">
    <property type="entry name" value="Prot_kinase_dom"/>
</dbReference>
<dbReference type="Proteomes" id="UP000271241">
    <property type="component" value="Unassembled WGS sequence"/>
</dbReference>
<evidence type="ECO:0000313" key="4">
    <source>
        <dbReference type="Proteomes" id="UP000271241"/>
    </source>
</evidence>
<gene>
    <name evidence="3" type="ORF">THASP1DRAFT_18846</name>
</gene>
<dbReference type="AlphaFoldDB" id="A0A4P9XLB2"/>
<dbReference type="InterPro" id="IPR016024">
    <property type="entry name" value="ARM-type_fold"/>
</dbReference>
<evidence type="ECO:0000256" key="1">
    <source>
        <dbReference type="SAM" id="Coils"/>
    </source>
</evidence>
<protein>
    <submittedName>
        <fullName evidence="3">Kinase-like domain-containing protein</fullName>
    </submittedName>
</protein>
<proteinExistence type="predicted"/>
<feature type="domain" description="Protein kinase" evidence="2">
    <location>
        <begin position="1"/>
        <end position="251"/>
    </location>
</feature>
<name>A0A4P9XLB2_9FUNG</name>
<dbReference type="PROSITE" id="PS50011">
    <property type="entry name" value="PROTEIN_KINASE_DOM"/>
    <property type="match status" value="1"/>
</dbReference>
<dbReference type="CDD" id="cd14011">
    <property type="entry name" value="PK_SCY1_like"/>
    <property type="match status" value="1"/>
</dbReference>
<feature type="coiled-coil region" evidence="1">
    <location>
        <begin position="509"/>
        <end position="536"/>
    </location>
</feature>
<dbReference type="Pfam" id="PF00069">
    <property type="entry name" value="Pkinase"/>
    <property type="match status" value="1"/>
</dbReference>
<dbReference type="SMART" id="SM00220">
    <property type="entry name" value="S_TKc"/>
    <property type="match status" value="1"/>
</dbReference>
<dbReference type="InterPro" id="IPR051177">
    <property type="entry name" value="CIK-Related_Protein"/>
</dbReference>
<dbReference type="GO" id="GO:0004672">
    <property type="term" value="F:protein kinase activity"/>
    <property type="evidence" value="ECO:0007669"/>
    <property type="project" value="InterPro"/>
</dbReference>
<sequence>MHPFNTHEREQVCELLKREATQLTRLRHPSILEVVEPVDESRTAIAFATEPLMATVGDLVHGRRRGQVSDDGEPFELDELEIQKGLIQVAKGLQFCHQDAKLAHGNLNPEAIFVNGKGDWKLGGFAFSTFTNRPAGALGNELSVAELEDMLPDACLPNRDYMAPERAFDRRVDLSGDMFSLGALIHAIYYKGEPPARAGRTNNAHSAAIDAIEKKSLEQIPASLRLMVHQMLSKQAEQRPSAAAFQQSSYFDNLLVSTIRFLETFCEKSRDQKIQFLKGLPRVLPQFPDRALKKKILTLLLEEIKDHTILPLILPNVLSISEKLSATDFTNRVLPALKPLFSIKEPAAAVVALLDKTSVLQKKTTPATFKEEVLPLVVNALDSTIPLVQERALKVLPTVAETLDYTVVKNSVFPKTQSLFCTTNVLSVKVNTLICFHAMLKTLDKFTIVERLLPMLRQAGSREPAVIMASLVLYDEVGRNQLDKEQVASEVLPELWRMCMDPGLNLAQFKKFMKAIRELTDKIEEMQAKHLGEMKRLDDSTRASANASPGLGTGRVGAVTTLANICLLLTLPDDQLQALRRFPWATLSSFFPVAAVAPVAMPHAFPLMRRHLQAQPPPPPPLLLLLLLLRSLHLPWPVSLQRMTSSVVSCLVPARYGCLTDGPGLNVNAWCLHECTGPITQIGQCEGGGYTG</sequence>
<evidence type="ECO:0000313" key="3">
    <source>
        <dbReference type="EMBL" id="RKP06151.1"/>
    </source>
</evidence>
<evidence type="ECO:0000259" key="2">
    <source>
        <dbReference type="PROSITE" id="PS50011"/>
    </source>
</evidence>
<dbReference type="Gene3D" id="1.10.510.10">
    <property type="entry name" value="Transferase(Phosphotransferase) domain 1"/>
    <property type="match status" value="1"/>
</dbReference>
<organism evidence="3 4">
    <name type="scientific">Thamnocephalis sphaerospora</name>
    <dbReference type="NCBI Taxonomy" id="78915"/>
    <lineage>
        <taxon>Eukaryota</taxon>
        <taxon>Fungi</taxon>
        <taxon>Fungi incertae sedis</taxon>
        <taxon>Zoopagomycota</taxon>
        <taxon>Zoopagomycotina</taxon>
        <taxon>Zoopagomycetes</taxon>
        <taxon>Zoopagales</taxon>
        <taxon>Sigmoideomycetaceae</taxon>
        <taxon>Thamnocephalis</taxon>
    </lineage>
</organism>
<dbReference type="OrthoDB" id="79687at2759"/>
<dbReference type="EMBL" id="KZ992942">
    <property type="protein sequence ID" value="RKP06151.1"/>
    <property type="molecule type" value="Genomic_DNA"/>
</dbReference>
<accession>A0A4P9XLB2</accession>
<keyword evidence="4" id="KW-1185">Reference proteome</keyword>
<dbReference type="STRING" id="78915.A0A4P9XLB2"/>
<reference evidence="4" key="1">
    <citation type="journal article" date="2018" name="Nat. Microbiol.">
        <title>Leveraging single-cell genomics to expand the fungal tree of life.</title>
        <authorList>
            <person name="Ahrendt S.R."/>
            <person name="Quandt C.A."/>
            <person name="Ciobanu D."/>
            <person name="Clum A."/>
            <person name="Salamov A."/>
            <person name="Andreopoulos B."/>
            <person name="Cheng J.F."/>
            <person name="Woyke T."/>
            <person name="Pelin A."/>
            <person name="Henrissat B."/>
            <person name="Reynolds N.K."/>
            <person name="Benny G.L."/>
            <person name="Smith M.E."/>
            <person name="James T.Y."/>
            <person name="Grigoriev I.V."/>
        </authorList>
    </citation>
    <scope>NUCLEOTIDE SEQUENCE [LARGE SCALE GENOMIC DNA]</scope>
    <source>
        <strain evidence="4">RSA 1356</strain>
    </source>
</reference>
<dbReference type="PANTHER" id="PTHR12984:SF6">
    <property type="entry name" value="SCY1-LIKE PROTEIN 2"/>
    <property type="match status" value="1"/>
</dbReference>
<keyword evidence="3" id="KW-0418">Kinase</keyword>
<dbReference type="GO" id="GO:0005524">
    <property type="term" value="F:ATP binding"/>
    <property type="evidence" value="ECO:0007669"/>
    <property type="project" value="InterPro"/>
</dbReference>
<dbReference type="SUPFAM" id="SSF56112">
    <property type="entry name" value="Protein kinase-like (PK-like)"/>
    <property type="match status" value="1"/>
</dbReference>
<dbReference type="SUPFAM" id="SSF48371">
    <property type="entry name" value="ARM repeat"/>
    <property type="match status" value="1"/>
</dbReference>